<evidence type="ECO:0000313" key="1">
    <source>
        <dbReference type="EMBL" id="KAL2782509.1"/>
    </source>
</evidence>
<proteinExistence type="predicted"/>
<protein>
    <submittedName>
        <fullName evidence="1">Uncharacterized protein</fullName>
    </submittedName>
</protein>
<organism evidence="1 2">
    <name type="scientific">Aspergillus keveii</name>
    <dbReference type="NCBI Taxonomy" id="714993"/>
    <lineage>
        <taxon>Eukaryota</taxon>
        <taxon>Fungi</taxon>
        <taxon>Dikarya</taxon>
        <taxon>Ascomycota</taxon>
        <taxon>Pezizomycotina</taxon>
        <taxon>Eurotiomycetes</taxon>
        <taxon>Eurotiomycetidae</taxon>
        <taxon>Eurotiales</taxon>
        <taxon>Aspergillaceae</taxon>
        <taxon>Aspergillus</taxon>
        <taxon>Aspergillus subgen. Nidulantes</taxon>
    </lineage>
</organism>
<dbReference type="EMBL" id="JBFTWV010000407">
    <property type="protein sequence ID" value="KAL2782509.1"/>
    <property type="molecule type" value="Genomic_DNA"/>
</dbReference>
<reference evidence="1 2" key="1">
    <citation type="submission" date="2024-07" db="EMBL/GenBank/DDBJ databases">
        <title>Section-level genome sequencing and comparative genomics of Aspergillus sections Usti and Cavernicolus.</title>
        <authorList>
            <consortium name="Lawrence Berkeley National Laboratory"/>
            <person name="Nybo J.L."/>
            <person name="Vesth T.C."/>
            <person name="Theobald S."/>
            <person name="Frisvad J.C."/>
            <person name="Larsen T.O."/>
            <person name="Kjaerboelling I."/>
            <person name="Rothschild-Mancinelli K."/>
            <person name="Lyhne E.K."/>
            <person name="Kogle M.E."/>
            <person name="Barry K."/>
            <person name="Clum A."/>
            <person name="Na H."/>
            <person name="Ledsgaard L."/>
            <person name="Lin J."/>
            <person name="Lipzen A."/>
            <person name="Kuo A."/>
            <person name="Riley R."/>
            <person name="Mondo S."/>
            <person name="Labutti K."/>
            <person name="Haridas S."/>
            <person name="Pangalinan J."/>
            <person name="Salamov A.A."/>
            <person name="Simmons B.A."/>
            <person name="Magnuson J.K."/>
            <person name="Chen J."/>
            <person name="Drula E."/>
            <person name="Henrissat B."/>
            <person name="Wiebenga A."/>
            <person name="Lubbers R.J."/>
            <person name="Gomes A.C."/>
            <person name="Makela M.R."/>
            <person name="Stajich J."/>
            <person name="Grigoriev I.V."/>
            <person name="Mortensen U.H."/>
            <person name="De Vries R.P."/>
            <person name="Baker S.E."/>
            <person name="Andersen M.R."/>
        </authorList>
    </citation>
    <scope>NUCLEOTIDE SEQUENCE [LARGE SCALE GENOMIC DNA]</scope>
    <source>
        <strain evidence="1 2">CBS 209.92</strain>
    </source>
</reference>
<comment type="caution">
    <text evidence="1">The sequence shown here is derived from an EMBL/GenBank/DDBJ whole genome shotgun (WGS) entry which is preliminary data.</text>
</comment>
<evidence type="ECO:0000313" key="2">
    <source>
        <dbReference type="Proteomes" id="UP001610563"/>
    </source>
</evidence>
<dbReference type="Proteomes" id="UP001610563">
    <property type="component" value="Unassembled WGS sequence"/>
</dbReference>
<accession>A0ABR4FH02</accession>
<keyword evidence="2" id="KW-1185">Reference proteome</keyword>
<gene>
    <name evidence="1" type="ORF">BJX66DRAFT_320544</name>
</gene>
<sequence length="164" mass="18655">MSPGRQAAIAGEIEFMKQSANRLKIVLDERPLGIMIRRVTTRLAIMTHLMMSHTPNNGFWQSICDFFANVWGGIKSTFQDSFNWVISQLVNICKTLGDFVHCIEELIGDLISSLQQIIKREGYSMFSLLVHHSQYWGTPANESSRLGFACCDDRRNGTRLIRVT</sequence>
<name>A0ABR4FH02_9EURO</name>